<dbReference type="EMBL" id="MLQR01000001">
    <property type="protein sequence ID" value="OIJ17607.1"/>
    <property type="molecule type" value="Genomic_DNA"/>
</dbReference>
<dbReference type="Proteomes" id="UP000179524">
    <property type="component" value="Unassembled WGS sequence"/>
</dbReference>
<protein>
    <submittedName>
        <fullName evidence="2">Nucleotidyltransferase</fullName>
    </submittedName>
</protein>
<dbReference type="SUPFAM" id="SSF81593">
    <property type="entry name" value="Nucleotidyltransferase substrate binding subunit/domain"/>
    <property type="match status" value="1"/>
</dbReference>
<reference evidence="2 3" key="1">
    <citation type="submission" date="2016-10" db="EMBL/GenBank/DDBJ databases">
        <title>Draft genome sequences of four alkaliphilic bacteria belonging to the Anaerobacillus genus.</title>
        <authorList>
            <person name="Bassil N.M."/>
            <person name="Lloyd J.R."/>
        </authorList>
    </citation>
    <scope>NUCLEOTIDE SEQUENCE [LARGE SCALE GENOMIC DNA]</scope>
    <source>
        <strain evidence="2 3">DSM 18345</strain>
    </source>
</reference>
<dbReference type="OrthoDB" id="9810452at2"/>
<dbReference type="InterPro" id="IPR010235">
    <property type="entry name" value="HepT"/>
</dbReference>
<feature type="coiled-coil region" evidence="1">
    <location>
        <begin position="4"/>
        <end position="31"/>
    </location>
</feature>
<keyword evidence="1" id="KW-0175">Coiled coil</keyword>
<dbReference type="RefSeq" id="WP_071308332.1">
    <property type="nucleotide sequence ID" value="NZ_MLQR01000001.1"/>
</dbReference>
<dbReference type="NCBIfam" id="TIGR01987">
    <property type="entry name" value="HI0074"/>
    <property type="match status" value="1"/>
</dbReference>
<dbReference type="Gene3D" id="1.20.120.330">
    <property type="entry name" value="Nucleotidyltransferases domain 2"/>
    <property type="match status" value="1"/>
</dbReference>
<organism evidence="2 3">
    <name type="scientific">Anaerobacillus alkalilacustris</name>
    <dbReference type="NCBI Taxonomy" id="393763"/>
    <lineage>
        <taxon>Bacteria</taxon>
        <taxon>Bacillati</taxon>
        <taxon>Bacillota</taxon>
        <taxon>Bacilli</taxon>
        <taxon>Bacillales</taxon>
        <taxon>Bacillaceae</taxon>
        <taxon>Anaerobacillus</taxon>
    </lineage>
</organism>
<keyword evidence="3" id="KW-1185">Reference proteome</keyword>
<comment type="caution">
    <text evidence="2">The sequence shown here is derived from an EMBL/GenBank/DDBJ whole genome shotgun (WGS) entry which is preliminary data.</text>
</comment>
<evidence type="ECO:0000313" key="2">
    <source>
        <dbReference type="EMBL" id="OIJ17607.1"/>
    </source>
</evidence>
<dbReference type="Pfam" id="PF08780">
    <property type="entry name" value="NTase_sub_bind"/>
    <property type="match status" value="1"/>
</dbReference>
<gene>
    <name evidence="2" type="ORF">BKP37_03735</name>
</gene>
<evidence type="ECO:0000313" key="3">
    <source>
        <dbReference type="Proteomes" id="UP000179524"/>
    </source>
</evidence>
<name>A0A1S2M0X0_9BACI</name>
<proteinExistence type="predicted"/>
<keyword evidence="2" id="KW-0808">Transferase</keyword>
<dbReference type="GO" id="GO:0016740">
    <property type="term" value="F:transferase activity"/>
    <property type="evidence" value="ECO:0007669"/>
    <property type="project" value="UniProtKB-KW"/>
</dbReference>
<sequence>MDEMRKLRQSISNLDKALIRLEEALMEDTNNSLIVDGTIRRFEFTIELYWKTLKRMLQAEGIESKTPRETLKEAYQAGWLQNDHLWLQMLKDRNETSHTYDEETALRILKNIKSYFPEMKETFIMLKGKVEDDDRL</sequence>
<evidence type="ECO:0000256" key="1">
    <source>
        <dbReference type="SAM" id="Coils"/>
    </source>
</evidence>
<accession>A0A1S2M0X0</accession>
<dbReference type="AlphaFoldDB" id="A0A1S2M0X0"/>